<reference evidence="1 2" key="1">
    <citation type="submission" date="2018-02" db="EMBL/GenBank/DDBJ databases">
        <title>Genome sequence of the basidiomycete white-rot fungus Phlebia centrifuga.</title>
        <authorList>
            <person name="Granchi Z."/>
            <person name="Peng M."/>
            <person name="de Vries R.P."/>
            <person name="Hilden K."/>
            <person name="Makela M.R."/>
            <person name="Grigoriev I."/>
            <person name="Riley R."/>
        </authorList>
    </citation>
    <scope>NUCLEOTIDE SEQUENCE [LARGE SCALE GENOMIC DNA]</scope>
    <source>
        <strain evidence="1 2">FBCC195</strain>
    </source>
</reference>
<protein>
    <recommendedName>
        <fullName evidence="3">C2H2-type domain-containing protein</fullName>
    </recommendedName>
</protein>
<organism evidence="1 2">
    <name type="scientific">Hermanssonia centrifuga</name>
    <dbReference type="NCBI Taxonomy" id="98765"/>
    <lineage>
        <taxon>Eukaryota</taxon>
        <taxon>Fungi</taxon>
        <taxon>Dikarya</taxon>
        <taxon>Basidiomycota</taxon>
        <taxon>Agaricomycotina</taxon>
        <taxon>Agaricomycetes</taxon>
        <taxon>Polyporales</taxon>
        <taxon>Meruliaceae</taxon>
        <taxon>Hermanssonia</taxon>
    </lineage>
</organism>
<evidence type="ECO:0000313" key="2">
    <source>
        <dbReference type="Proteomes" id="UP000186601"/>
    </source>
</evidence>
<proteinExistence type="predicted"/>
<sequence>MPSAHLCSFCGKSYKTLDGIRRHLAHAILCRAQYRKRVMERSIRQKISDPSDELSNQQVAANEDSDIPFPMNIDTDCFDSTDIVPDTEPVSTETRARCAAVEDLDESEKDGSFWAEPYPTSQHAGLAFGKATTNFQRIRDEQIKRGAGVLEPFKDDGEWQLAKWLVKNVGHNQIEEFLHLPTIQQSLDTSYSSKDGLLKAIDDLPQGAGWRCTGLTVNGDLKGNDGIEMFEEVELWHRDPVDCVCELVGNPVFRDAMRYSPEKLYEDAEGKSGIWNEMWTGEWWWKTQAQLPAGATIAPIVLSSDKTKLSQFRGDKSAWPVYLTIGNIAKETRRQPSKYATILLGYLPVPKLDCCTEKTKQTTRYNLFHRCMKILLNSLVLAGKEGVNMICADEQLRWVFPILAAYVADYPEQCLVACCKENRCPACAVDPKARGEHCSSGEPTPMRDQHEVLGILREGMLGATKVGVHGLRPIWPPFWKDLPHTDIFKCSTPDLLHQLHKGVFKDHLVKWCSVLVGEKELDDRFRAIPSHPNLRHFKNGISSVSQWTGREHKEMQKVLVSLLSGAVESRVIRAVSSILDFIYYASFHSHTSRTLRSLQAALDEFHKHKDVFIELEARCPDHFNIPKIHSMEHYAQMIKLLGSADGYNTELPERLHIDYAKDAYRASNRRDYTIQMVNWLRRQEAVDRFTVYIQYARPPPAIAPVNKKKTEPGTLVIQSTCGTDPLFSQLPSASSCISRTPARELKNISAARIISDHKATQFLPAMKHYLRKHGCLLSPQPFDTFDLYKRVTIQLPKISETSAAHCKDVVRAIPPMPRKGRRPAEPAHMDFALMRVSDQNEATIGTPLAGESEL</sequence>
<dbReference type="EMBL" id="MLYV02000879">
    <property type="protein sequence ID" value="PSR75756.1"/>
    <property type="molecule type" value="Genomic_DNA"/>
</dbReference>
<dbReference type="InterPro" id="IPR041078">
    <property type="entry name" value="Plavaka"/>
</dbReference>
<dbReference type="Proteomes" id="UP000186601">
    <property type="component" value="Unassembled WGS sequence"/>
</dbReference>
<name>A0A2R6NSH2_9APHY</name>
<comment type="caution">
    <text evidence="1">The sequence shown here is derived from an EMBL/GenBank/DDBJ whole genome shotgun (WGS) entry which is preliminary data.</text>
</comment>
<evidence type="ECO:0008006" key="3">
    <source>
        <dbReference type="Google" id="ProtNLM"/>
    </source>
</evidence>
<accession>A0A2R6NSH2</accession>
<dbReference type="Pfam" id="PF18759">
    <property type="entry name" value="Plavaka"/>
    <property type="match status" value="1"/>
</dbReference>
<dbReference type="AlphaFoldDB" id="A0A2R6NSH2"/>
<dbReference type="OrthoDB" id="2418900at2759"/>
<gene>
    <name evidence="1" type="ORF">PHLCEN_2v8873</name>
</gene>
<keyword evidence="2" id="KW-1185">Reference proteome</keyword>
<evidence type="ECO:0000313" key="1">
    <source>
        <dbReference type="EMBL" id="PSR75756.1"/>
    </source>
</evidence>